<dbReference type="GO" id="GO:0005525">
    <property type="term" value="F:GTP binding"/>
    <property type="evidence" value="ECO:0007669"/>
    <property type="project" value="UniProtKB-KW"/>
</dbReference>
<gene>
    <name evidence="5" type="ORF">Tci_010197</name>
</gene>
<dbReference type="InterPro" id="IPR045058">
    <property type="entry name" value="GIMA/IAN/Toc"/>
</dbReference>
<accession>A0A6L2JNK0</accession>
<keyword evidence="3" id="KW-0812">Transmembrane</keyword>
<comment type="caution">
    <text evidence="5">The sequence shown here is derived from an EMBL/GenBank/DDBJ whole genome shotgun (WGS) entry which is preliminary data.</text>
</comment>
<protein>
    <recommendedName>
        <fullName evidence="4">AIG1-type G domain-containing protein</fullName>
    </recommendedName>
</protein>
<sequence length="236" mass="26499">MENLQDQVDGYVLEIEVWKELTGKLRRFYGKLLDGKSSTGNNIIGSKEFGTKRSSSGVTTTSELSTTELEDGRVLNVINTPEEENVVVSSLVAMFRTKIFDFIIMVFTGGDELEDYGKSLQDFLHDSPESLKVEVLYVTSLRDFSNSKNRKQNGLSEAIVIVISVVSTVAAITLMFFTALLCFRNRRLGFIRTGEETSTYYSSSLSSRLQKRPLFLNGVQHEMTSDGKTSWKLQTI</sequence>
<evidence type="ECO:0000313" key="5">
    <source>
        <dbReference type="EMBL" id="GEU38219.1"/>
    </source>
</evidence>
<keyword evidence="1" id="KW-0547">Nucleotide-binding</keyword>
<keyword evidence="3" id="KW-0472">Membrane</keyword>
<organism evidence="5">
    <name type="scientific">Tanacetum cinerariifolium</name>
    <name type="common">Dalmatian daisy</name>
    <name type="synonym">Chrysanthemum cinerariifolium</name>
    <dbReference type="NCBI Taxonomy" id="118510"/>
    <lineage>
        <taxon>Eukaryota</taxon>
        <taxon>Viridiplantae</taxon>
        <taxon>Streptophyta</taxon>
        <taxon>Embryophyta</taxon>
        <taxon>Tracheophyta</taxon>
        <taxon>Spermatophyta</taxon>
        <taxon>Magnoliopsida</taxon>
        <taxon>eudicotyledons</taxon>
        <taxon>Gunneridae</taxon>
        <taxon>Pentapetalae</taxon>
        <taxon>asterids</taxon>
        <taxon>campanulids</taxon>
        <taxon>Asterales</taxon>
        <taxon>Asteraceae</taxon>
        <taxon>Asteroideae</taxon>
        <taxon>Anthemideae</taxon>
        <taxon>Anthemidinae</taxon>
        <taxon>Tanacetum</taxon>
    </lineage>
</organism>
<dbReference type="PANTHER" id="PTHR10903">
    <property type="entry name" value="GTPASE, IMAP FAMILY MEMBER-RELATED"/>
    <property type="match status" value="1"/>
</dbReference>
<dbReference type="InterPro" id="IPR027417">
    <property type="entry name" value="P-loop_NTPase"/>
</dbReference>
<evidence type="ECO:0000256" key="3">
    <source>
        <dbReference type="SAM" id="Phobius"/>
    </source>
</evidence>
<dbReference type="EMBL" id="BKCJ010001026">
    <property type="protein sequence ID" value="GEU38219.1"/>
    <property type="molecule type" value="Genomic_DNA"/>
</dbReference>
<evidence type="ECO:0000256" key="1">
    <source>
        <dbReference type="ARBA" id="ARBA00022741"/>
    </source>
</evidence>
<feature type="transmembrane region" description="Helical" evidence="3">
    <location>
        <begin position="158"/>
        <end position="183"/>
    </location>
</feature>
<dbReference type="InterPro" id="IPR006703">
    <property type="entry name" value="G_AIG1"/>
</dbReference>
<dbReference type="Pfam" id="PF04548">
    <property type="entry name" value="AIG1"/>
    <property type="match status" value="1"/>
</dbReference>
<evidence type="ECO:0000256" key="2">
    <source>
        <dbReference type="ARBA" id="ARBA00023134"/>
    </source>
</evidence>
<dbReference type="Gene3D" id="3.40.50.300">
    <property type="entry name" value="P-loop containing nucleotide triphosphate hydrolases"/>
    <property type="match status" value="2"/>
</dbReference>
<proteinExistence type="predicted"/>
<name>A0A6L2JNK0_TANCI</name>
<dbReference type="PANTHER" id="PTHR10903:SF184">
    <property type="entry name" value="GTP-BINDING PROTEIN A"/>
    <property type="match status" value="1"/>
</dbReference>
<keyword evidence="3" id="KW-1133">Transmembrane helix</keyword>
<evidence type="ECO:0000259" key="4">
    <source>
        <dbReference type="Pfam" id="PF04548"/>
    </source>
</evidence>
<feature type="domain" description="AIG1-type G" evidence="4">
    <location>
        <begin position="30"/>
        <end position="82"/>
    </location>
</feature>
<keyword evidence="2" id="KW-0342">GTP-binding</keyword>
<reference evidence="5" key="1">
    <citation type="journal article" date="2019" name="Sci. Rep.">
        <title>Draft genome of Tanacetum cinerariifolium, the natural source of mosquito coil.</title>
        <authorList>
            <person name="Yamashiro T."/>
            <person name="Shiraishi A."/>
            <person name="Satake H."/>
            <person name="Nakayama K."/>
        </authorList>
    </citation>
    <scope>NUCLEOTIDE SEQUENCE</scope>
</reference>
<dbReference type="AlphaFoldDB" id="A0A6L2JNK0"/>